<dbReference type="SUPFAM" id="SSF56436">
    <property type="entry name" value="C-type lectin-like"/>
    <property type="match status" value="1"/>
</dbReference>
<dbReference type="Gene3D" id="3.90.1580.10">
    <property type="entry name" value="paralog of FGE (formylglycine-generating enzyme)"/>
    <property type="match status" value="1"/>
</dbReference>
<protein>
    <submittedName>
        <fullName evidence="3">Formylglycine-generating enzyme family protein</fullName>
    </submittedName>
</protein>
<dbReference type="InterPro" id="IPR005532">
    <property type="entry name" value="SUMF_dom"/>
</dbReference>
<comment type="caution">
    <text evidence="3">The sequence shown here is derived from an EMBL/GenBank/DDBJ whole genome shotgun (WGS) entry which is preliminary data.</text>
</comment>
<dbReference type="InterPro" id="IPR016187">
    <property type="entry name" value="CTDL_fold"/>
</dbReference>
<sequence length="274" mass="30870">MPSTLSRTPRTGQGYVEPRLEVIADALPLHMVLVPGGTFTMGSPENEPEREDREGPQHEVTVPQFVMGRYPVTQAQWRAVAALPKDERDLEADPSKFKGDNHPVERVTWYDAVEFCKRLEQHTDRPYRLPTEAEWEYACRAGTTTPFYFGQTIATDLANYNGNYTYSDGSKGEYREKTTPVDHFGIANVFGISDMHGNVLEWCQDHFHGSYKGAPTDGSAWVTDGDKSLRILRGGSWAFTPRNCRSAFRNDFTPAVRNSLFGFRVVCSAPRILP</sequence>
<reference evidence="3" key="2">
    <citation type="journal article" date="2021" name="Mar. Drugs">
        <title>Genome Reduction and Secondary Metabolism of the Marine Sponge-Associated Cyanobacterium Leptothoe.</title>
        <authorList>
            <person name="Konstantinou D."/>
            <person name="Popin R.V."/>
            <person name="Fewer D.P."/>
            <person name="Sivonen K."/>
            <person name="Gkelis S."/>
        </authorList>
    </citation>
    <scope>NUCLEOTIDE SEQUENCE</scope>
    <source>
        <strain evidence="3">TAU-MAC 1115</strain>
    </source>
</reference>
<evidence type="ECO:0000313" key="3">
    <source>
        <dbReference type="EMBL" id="MBT9317905.1"/>
    </source>
</evidence>
<dbReference type="GO" id="GO:0120147">
    <property type="term" value="F:formylglycine-generating oxidase activity"/>
    <property type="evidence" value="ECO:0007669"/>
    <property type="project" value="TreeGrafter"/>
</dbReference>
<gene>
    <name evidence="3" type="ORF">IXB50_21025</name>
</gene>
<name>A0A947GKS9_9CYAN</name>
<evidence type="ECO:0000256" key="1">
    <source>
        <dbReference type="SAM" id="MobiDB-lite"/>
    </source>
</evidence>
<dbReference type="EMBL" id="JADOES010000065">
    <property type="protein sequence ID" value="MBT9317905.1"/>
    <property type="molecule type" value="Genomic_DNA"/>
</dbReference>
<dbReference type="PANTHER" id="PTHR23150:SF19">
    <property type="entry name" value="FORMYLGLYCINE-GENERATING ENZYME"/>
    <property type="match status" value="1"/>
</dbReference>
<dbReference type="InterPro" id="IPR051043">
    <property type="entry name" value="Sulfatase_Mod_Factor_Kinase"/>
</dbReference>
<proteinExistence type="predicted"/>
<keyword evidence="4" id="KW-1185">Reference proteome</keyword>
<evidence type="ECO:0000259" key="2">
    <source>
        <dbReference type="Pfam" id="PF03781"/>
    </source>
</evidence>
<dbReference type="Pfam" id="PF03781">
    <property type="entry name" value="FGE-sulfatase"/>
    <property type="match status" value="1"/>
</dbReference>
<organism evidence="3 4">
    <name type="scientific">Leptothoe spongobia TAU-MAC 1115</name>
    <dbReference type="NCBI Taxonomy" id="1967444"/>
    <lineage>
        <taxon>Bacteria</taxon>
        <taxon>Bacillati</taxon>
        <taxon>Cyanobacteriota</taxon>
        <taxon>Cyanophyceae</taxon>
        <taxon>Nodosilineales</taxon>
        <taxon>Cymatolegaceae</taxon>
        <taxon>Leptothoe</taxon>
        <taxon>Leptothoe spongobia</taxon>
    </lineage>
</organism>
<dbReference type="RefSeq" id="WP_215610968.1">
    <property type="nucleotide sequence ID" value="NZ_JADOES010000065.1"/>
</dbReference>
<accession>A0A947GKS9</accession>
<reference evidence="3" key="1">
    <citation type="submission" date="2020-11" db="EMBL/GenBank/DDBJ databases">
        <authorList>
            <person name="Konstantinou D."/>
            <person name="Gkelis S."/>
            <person name="Popin R."/>
            <person name="Fewer D."/>
            <person name="Sivonen K."/>
        </authorList>
    </citation>
    <scope>NUCLEOTIDE SEQUENCE</scope>
    <source>
        <strain evidence="3">TAU-MAC 1115</strain>
    </source>
</reference>
<feature type="domain" description="Sulfatase-modifying factor enzyme-like" evidence="2">
    <location>
        <begin position="30"/>
        <end position="266"/>
    </location>
</feature>
<dbReference type="PANTHER" id="PTHR23150">
    <property type="entry name" value="SULFATASE MODIFYING FACTOR 1, 2"/>
    <property type="match status" value="1"/>
</dbReference>
<dbReference type="Proteomes" id="UP000717364">
    <property type="component" value="Unassembled WGS sequence"/>
</dbReference>
<feature type="region of interest" description="Disordered" evidence="1">
    <location>
        <begin position="37"/>
        <end position="57"/>
    </location>
</feature>
<evidence type="ECO:0000313" key="4">
    <source>
        <dbReference type="Proteomes" id="UP000717364"/>
    </source>
</evidence>
<dbReference type="AlphaFoldDB" id="A0A947GKS9"/>
<dbReference type="InterPro" id="IPR042095">
    <property type="entry name" value="SUMF_sf"/>
</dbReference>